<reference evidence="2 3" key="1">
    <citation type="submission" date="2018-09" db="EMBL/GenBank/DDBJ databases">
        <title>YIM 75000 draft genome.</title>
        <authorList>
            <person name="Tang S."/>
            <person name="Feng Y."/>
        </authorList>
    </citation>
    <scope>NUCLEOTIDE SEQUENCE [LARGE SCALE GENOMIC DNA]</scope>
    <source>
        <strain evidence="2 3">YIM 75000</strain>
    </source>
</reference>
<comment type="caution">
    <text evidence="2">The sequence shown here is derived from an EMBL/GenBank/DDBJ whole genome shotgun (WGS) entry which is preliminary data.</text>
</comment>
<dbReference type="PANTHER" id="PTHR35010">
    <property type="entry name" value="BLL4672 PROTEIN-RELATED"/>
    <property type="match status" value="1"/>
</dbReference>
<dbReference type="AlphaFoldDB" id="A0A3A3ZCZ3"/>
<proteinExistence type="predicted"/>
<sequence>MGGVPVRGRAVGELLRRWRQERRLSQLELSARCDVSTRHLSCIETGRARPSSEMVLRLGEHLQIPLRERNEALLAAGHAPVYPERALEAAALAHVAAALRLVLDRHEPYPAVVLNRWWEVVDANAAVPALLDGVAPDLLEPPLNVLRLTLHSRGLAPRLLNLPRWRAHLLLQLDRRIAATGDDRLRSLRSEVRAYPAPAGEGPEPSEPSEHDTVLPMVLRVGESTVSMFSIAAALSTAGDVTLDELTVESFYPSDDASAGVLARLLPGATAAGTRR</sequence>
<dbReference type="Gene3D" id="1.10.260.40">
    <property type="entry name" value="lambda repressor-like DNA-binding domains"/>
    <property type="match status" value="1"/>
</dbReference>
<dbReference type="Pfam" id="PF13560">
    <property type="entry name" value="HTH_31"/>
    <property type="match status" value="1"/>
</dbReference>
<gene>
    <name evidence="2" type="ORF">D5H78_17865</name>
</gene>
<dbReference type="Gene3D" id="3.30.450.180">
    <property type="match status" value="1"/>
</dbReference>
<accession>A0A3A3ZCZ3</accession>
<dbReference type="SUPFAM" id="SSF47413">
    <property type="entry name" value="lambda repressor-like DNA-binding domains"/>
    <property type="match status" value="1"/>
</dbReference>
<dbReference type="Proteomes" id="UP000265614">
    <property type="component" value="Unassembled WGS sequence"/>
</dbReference>
<dbReference type="InterPro" id="IPR041413">
    <property type="entry name" value="MLTR_LBD"/>
</dbReference>
<organism evidence="2 3">
    <name type="scientific">Vallicoccus soli</name>
    <dbReference type="NCBI Taxonomy" id="2339232"/>
    <lineage>
        <taxon>Bacteria</taxon>
        <taxon>Bacillati</taxon>
        <taxon>Actinomycetota</taxon>
        <taxon>Actinomycetes</taxon>
        <taxon>Motilibacterales</taxon>
        <taxon>Vallicoccaceae</taxon>
        <taxon>Vallicoccus</taxon>
    </lineage>
</organism>
<dbReference type="OrthoDB" id="2959414at2"/>
<name>A0A3A3ZCZ3_9ACTN</name>
<dbReference type="SMART" id="SM00530">
    <property type="entry name" value="HTH_XRE"/>
    <property type="match status" value="1"/>
</dbReference>
<evidence type="ECO:0000313" key="3">
    <source>
        <dbReference type="Proteomes" id="UP000265614"/>
    </source>
</evidence>
<dbReference type="GO" id="GO:0003677">
    <property type="term" value="F:DNA binding"/>
    <property type="evidence" value="ECO:0007669"/>
    <property type="project" value="InterPro"/>
</dbReference>
<evidence type="ECO:0000313" key="2">
    <source>
        <dbReference type="EMBL" id="RJK93002.1"/>
    </source>
</evidence>
<evidence type="ECO:0000259" key="1">
    <source>
        <dbReference type="PROSITE" id="PS50943"/>
    </source>
</evidence>
<protein>
    <submittedName>
        <fullName evidence="2">XRE family transcriptional regulator</fullName>
    </submittedName>
</protein>
<keyword evidence="3" id="KW-1185">Reference proteome</keyword>
<dbReference type="PANTHER" id="PTHR35010:SF4">
    <property type="entry name" value="BLL5781 PROTEIN"/>
    <property type="match status" value="1"/>
</dbReference>
<dbReference type="CDD" id="cd00093">
    <property type="entry name" value="HTH_XRE"/>
    <property type="match status" value="1"/>
</dbReference>
<dbReference type="Pfam" id="PF17765">
    <property type="entry name" value="MLTR_LBD"/>
    <property type="match status" value="1"/>
</dbReference>
<dbReference type="InterPro" id="IPR001387">
    <property type="entry name" value="Cro/C1-type_HTH"/>
</dbReference>
<dbReference type="EMBL" id="QZEZ01000011">
    <property type="protein sequence ID" value="RJK93002.1"/>
    <property type="molecule type" value="Genomic_DNA"/>
</dbReference>
<dbReference type="PROSITE" id="PS50943">
    <property type="entry name" value="HTH_CROC1"/>
    <property type="match status" value="1"/>
</dbReference>
<feature type="domain" description="HTH cro/C1-type" evidence="1">
    <location>
        <begin position="15"/>
        <end position="69"/>
    </location>
</feature>
<dbReference type="InterPro" id="IPR010982">
    <property type="entry name" value="Lambda_DNA-bd_dom_sf"/>
</dbReference>